<dbReference type="InterPro" id="IPR001715">
    <property type="entry name" value="CH_dom"/>
</dbReference>
<dbReference type="CDD" id="cd21200">
    <property type="entry name" value="CH_SMTN-like"/>
    <property type="match status" value="1"/>
</dbReference>
<feature type="region of interest" description="Disordered" evidence="1">
    <location>
        <begin position="185"/>
        <end position="214"/>
    </location>
</feature>
<feature type="compositionally biased region" description="Low complexity" evidence="1">
    <location>
        <begin position="82"/>
        <end position="97"/>
    </location>
</feature>
<dbReference type="SUPFAM" id="SSF47576">
    <property type="entry name" value="Calponin-homology domain, CH-domain"/>
    <property type="match status" value="1"/>
</dbReference>
<dbReference type="GeneID" id="108072440"/>
<dbReference type="Proteomes" id="UP001652661">
    <property type="component" value="Chromosome X"/>
</dbReference>
<feature type="region of interest" description="Disordered" evidence="1">
    <location>
        <begin position="126"/>
        <end position="159"/>
    </location>
</feature>
<feature type="compositionally biased region" description="Basic and acidic residues" evidence="1">
    <location>
        <begin position="68"/>
        <end position="81"/>
    </location>
</feature>
<gene>
    <name evidence="4" type="primary">LOC108072440</name>
</gene>
<evidence type="ECO:0000313" key="3">
    <source>
        <dbReference type="Proteomes" id="UP001652661"/>
    </source>
</evidence>
<feature type="compositionally biased region" description="Low complexity" evidence="1">
    <location>
        <begin position="185"/>
        <end position="211"/>
    </location>
</feature>
<evidence type="ECO:0000313" key="4">
    <source>
        <dbReference type="RefSeq" id="XP_041630879.1"/>
    </source>
</evidence>
<feature type="region of interest" description="Disordered" evidence="1">
    <location>
        <begin position="1"/>
        <end position="97"/>
    </location>
</feature>
<feature type="domain" description="Calponin-homology (CH)" evidence="2">
    <location>
        <begin position="225"/>
        <end position="331"/>
    </location>
</feature>
<organism evidence="3 4">
    <name type="scientific">Drosophila kikkawai</name>
    <name type="common">Fruit fly</name>
    <dbReference type="NCBI Taxonomy" id="30033"/>
    <lineage>
        <taxon>Eukaryota</taxon>
        <taxon>Metazoa</taxon>
        <taxon>Ecdysozoa</taxon>
        <taxon>Arthropoda</taxon>
        <taxon>Hexapoda</taxon>
        <taxon>Insecta</taxon>
        <taxon>Pterygota</taxon>
        <taxon>Neoptera</taxon>
        <taxon>Endopterygota</taxon>
        <taxon>Diptera</taxon>
        <taxon>Brachycera</taxon>
        <taxon>Muscomorpha</taxon>
        <taxon>Ephydroidea</taxon>
        <taxon>Drosophilidae</taxon>
        <taxon>Drosophila</taxon>
        <taxon>Sophophora</taxon>
    </lineage>
</organism>
<feature type="compositionally biased region" description="Acidic residues" evidence="1">
    <location>
        <begin position="15"/>
        <end position="41"/>
    </location>
</feature>
<dbReference type="InterPro" id="IPR036872">
    <property type="entry name" value="CH_dom_sf"/>
</dbReference>
<keyword evidence="3" id="KW-1185">Reference proteome</keyword>
<dbReference type="Pfam" id="PF00307">
    <property type="entry name" value="CH"/>
    <property type="match status" value="1"/>
</dbReference>
<evidence type="ECO:0000259" key="2">
    <source>
        <dbReference type="PROSITE" id="PS50021"/>
    </source>
</evidence>
<dbReference type="InterPro" id="IPR050540">
    <property type="entry name" value="F-actin_Monoox_Mical"/>
</dbReference>
<protein>
    <submittedName>
        <fullName evidence="4">Smoothelin-like protein 1 isoform X11</fullName>
    </submittedName>
</protein>
<feature type="compositionally biased region" description="Low complexity" evidence="1">
    <location>
        <begin position="56"/>
        <end position="67"/>
    </location>
</feature>
<dbReference type="PANTHER" id="PTHR23167">
    <property type="entry name" value="CALPONIN HOMOLOGY DOMAIN-CONTAINING PROTEIN DDB_G0272472-RELATED"/>
    <property type="match status" value="1"/>
</dbReference>
<dbReference type="SMART" id="SM00033">
    <property type="entry name" value="CH"/>
    <property type="match status" value="1"/>
</dbReference>
<dbReference type="RefSeq" id="XP_041630879.1">
    <property type="nucleotide sequence ID" value="XM_041774945.2"/>
</dbReference>
<feature type="compositionally biased region" description="Basic and acidic residues" evidence="1">
    <location>
        <begin position="1"/>
        <end position="14"/>
    </location>
</feature>
<proteinExistence type="predicted"/>
<accession>A0ABM3C522</accession>
<dbReference type="Gene3D" id="1.10.418.10">
    <property type="entry name" value="Calponin-like domain"/>
    <property type="match status" value="1"/>
</dbReference>
<evidence type="ECO:0000256" key="1">
    <source>
        <dbReference type="SAM" id="MobiDB-lite"/>
    </source>
</evidence>
<dbReference type="PANTHER" id="PTHR23167:SF88">
    <property type="entry name" value="CALPONIN-HOMOLOGY (CH) DOMAIN-CONTAINING PROTEIN"/>
    <property type="match status" value="1"/>
</dbReference>
<sequence>MAEREDQKSSKQEKEEEESSASEYEEIIEEVTDYSDEEEEEQPPKKEEPKKEVAKKVVTPKEVTTSTTKKEVTQKAEKKETATATATSTKSTKVVESVGKKLAKVELASSSASTSSTTTDGVVQVQAAAAQQKSSTTSEQRTETKSKDGGATVTTTTTKVTTRTVSGNAASKNISPLAKFKQLDKQAAAQQAQKSSPTTSTPTTPGGSAQPYFKFTDPALNARAATVKDQLLQWCQHKTQEYENVQISNFSSSWSDGLAFCALIHHFLPDAFDYTKLTKQTRRHNFELAFSVADEKAGIAPLLDVEDMVEMSRPDWKCVFVYVQSIYRRFRNCQ</sequence>
<name>A0ABM3C522_DROKI</name>
<feature type="compositionally biased region" description="Basic and acidic residues" evidence="1">
    <location>
        <begin position="42"/>
        <end position="55"/>
    </location>
</feature>
<reference evidence="4" key="1">
    <citation type="submission" date="2025-08" db="UniProtKB">
        <authorList>
            <consortium name="RefSeq"/>
        </authorList>
    </citation>
    <scope>IDENTIFICATION</scope>
    <source>
        <strain evidence="4">14028-0561.14</strain>
        <tissue evidence="4">Whole fly</tissue>
    </source>
</reference>
<dbReference type="PROSITE" id="PS50021">
    <property type="entry name" value="CH"/>
    <property type="match status" value="1"/>
</dbReference>